<dbReference type="Pfam" id="PF00753">
    <property type="entry name" value="Lactamase_B"/>
    <property type="match status" value="1"/>
</dbReference>
<evidence type="ECO:0000313" key="3">
    <source>
        <dbReference type="EMBL" id="OAG35504.1"/>
    </source>
</evidence>
<reference evidence="3 4" key="1">
    <citation type="submission" date="2016-03" db="EMBL/GenBank/DDBJ databases">
        <title>Draft genome sequence of the Fonsecaea monophora CBS 269.37.</title>
        <authorList>
            <person name="Bombassaro A."/>
            <person name="Vinicius W.A."/>
            <person name="De Hoog S."/>
            <person name="Sun J."/>
            <person name="Souza E.M."/>
            <person name="Raittz R.T."/>
            <person name="Costa F."/>
            <person name="Leao A.C."/>
            <person name="Tadra-Sfeir M.Z."/>
            <person name="Baura V."/>
            <person name="Balsanelli E."/>
            <person name="Pedrosa F.O."/>
            <person name="Moreno L.F."/>
            <person name="Steffens M.B."/>
            <person name="Xi L."/>
            <person name="Bocca A.L."/>
            <person name="Felipe M.S."/>
            <person name="Teixeira M."/>
            <person name="Telles Filho F.Q."/>
            <person name="Azevedo C.M."/>
            <person name="Gomes R."/>
            <person name="Vicente V.A."/>
        </authorList>
    </citation>
    <scope>NUCLEOTIDE SEQUENCE [LARGE SCALE GENOMIC DNA]</scope>
    <source>
        <strain evidence="3 4">CBS 269.37</strain>
    </source>
</reference>
<dbReference type="GO" id="GO:0006749">
    <property type="term" value="P:glutathione metabolic process"/>
    <property type="evidence" value="ECO:0007669"/>
    <property type="project" value="InterPro"/>
</dbReference>
<feature type="region of interest" description="Disordered" evidence="1">
    <location>
        <begin position="97"/>
        <end position="161"/>
    </location>
</feature>
<keyword evidence="4" id="KW-1185">Reference proteome</keyword>
<evidence type="ECO:0000256" key="1">
    <source>
        <dbReference type="SAM" id="MobiDB-lite"/>
    </source>
</evidence>
<dbReference type="SMART" id="SM00849">
    <property type="entry name" value="Lactamase_B"/>
    <property type="match status" value="1"/>
</dbReference>
<dbReference type="EMBL" id="LVKK01000116">
    <property type="protein sequence ID" value="OAG35504.1"/>
    <property type="molecule type" value="Genomic_DNA"/>
</dbReference>
<dbReference type="SUPFAM" id="SSF81296">
    <property type="entry name" value="E set domains"/>
    <property type="match status" value="1"/>
</dbReference>
<dbReference type="GeneID" id="34605434"/>
<organism evidence="3 4">
    <name type="scientific">Fonsecaea monophora</name>
    <dbReference type="NCBI Taxonomy" id="254056"/>
    <lineage>
        <taxon>Eukaryota</taxon>
        <taxon>Fungi</taxon>
        <taxon>Dikarya</taxon>
        <taxon>Ascomycota</taxon>
        <taxon>Pezizomycotina</taxon>
        <taxon>Eurotiomycetes</taxon>
        <taxon>Chaetothyriomycetidae</taxon>
        <taxon>Chaetothyriales</taxon>
        <taxon>Herpotrichiellaceae</taxon>
        <taxon>Fonsecaea</taxon>
    </lineage>
</organism>
<dbReference type="Gene3D" id="2.60.40.10">
    <property type="entry name" value="Immunoglobulins"/>
    <property type="match status" value="1"/>
</dbReference>
<dbReference type="InterPro" id="IPR044528">
    <property type="entry name" value="POD-like_MBL-fold"/>
</dbReference>
<feature type="region of interest" description="Disordered" evidence="1">
    <location>
        <begin position="179"/>
        <end position="210"/>
    </location>
</feature>
<feature type="region of interest" description="Disordered" evidence="1">
    <location>
        <begin position="228"/>
        <end position="296"/>
    </location>
</feature>
<proteinExistence type="predicted"/>
<sequence>MSSPTVQLSFTLRTSPNVRTVHLLGSWDNYKSQLPLSLIKDPAAKPGSWKGTFRFQGSNALKLGSRYWYYYIVDGYHVSHDPAKEYVTEKTTGRKLNIIDVPGGDKSSAKPTRPSVNTEVSTSRHSREVPQGRALSPGKIQHPKPSKPYASRQLREADYEVSPVDDLEERFAGWRIADSSRSPSELSDDSSSSGTAFSRSSPSSLSSVSDHSCRCERYGVTRSGQRVKLDCGGKRCGAWSSSSSECESTESSEESSEDERERRARMRKEAEKRGAPAATATKGKPSSGGDDRRRTVIVEKRRKPRLNICRFYVLGELCLEVPCTSRRLRWQYIVADEQAKDTVVIDPVFDYDKDTGKLSTQSADQMLDVVAKHRCTVSTILETHGHADHLTASCCLQNVLEQRQQSQPRPRPEVCIGQRIHQVQETMSALYGVPPADLVDAFDHTFADDESFTIGSIQACAIALPGHTPDHLGYVVGSNVFTGDSIFNPDVGSAPCDFPRGSAVHLYHSGQKLLSLPGHFRLYTGHDYSPDSRRDGPLPMPTPVVGGQNAETKGVPFTPVAVQVRENKHANQTTRMDDFVPWRSDRDAGLAAPKLLA</sequence>
<feature type="compositionally biased region" description="Polar residues" evidence="1">
    <location>
        <begin position="114"/>
        <end position="123"/>
    </location>
</feature>
<evidence type="ECO:0000259" key="2">
    <source>
        <dbReference type="SMART" id="SM00849"/>
    </source>
</evidence>
<dbReference type="GO" id="GO:0050313">
    <property type="term" value="F:sulfur dioxygenase activity"/>
    <property type="evidence" value="ECO:0007669"/>
    <property type="project" value="InterPro"/>
</dbReference>
<dbReference type="Gene3D" id="3.60.15.10">
    <property type="entry name" value="Ribonuclease Z/Hydroxyacylglutathione hydrolase-like"/>
    <property type="match status" value="1"/>
</dbReference>
<feature type="domain" description="Metallo-beta-lactamase" evidence="2">
    <location>
        <begin position="328"/>
        <end position="526"/>
    </location>
</feature>
<feature type="compositionally biased region" description="Acidic residues" evidence="1">
    <location>
        <begin position="247"/>
        <end position="258"/>
    </location>
</feature>
<accession>A0A177EU09</accession>
<dbReference type="InterPro" id="IPR014756">
    <property type="entry name" value="Ig_E-set"/>
</dbReference>
<dbReference type="InterPro" id="IPR001279">
    <property type="entry name" value="Metallo-B-lactamas"/>
</dbReference>
<evidence type="ECO:0000313" key="4">
    <source>
        <dbReference type="Proteomes" id="UP000077002"/>
    </source>
</evidence>
<dbReference type="SUPFAM" id="SSF56281">
    <property type="entry name" value="Metallo-hydrolase/oxidoreductase"/>
    <property type="match status" value="1"/>
</dbReference>
<dbReference type="InterPro" id="IPR036866">
    <property type="entry name" value="RibonucZ/Hydroxyglut_hydro"/>
</dbReference>
<feature type="compositionally biased region" description="Basic and acidic residues" evidence="1">
    <location>
        <begin position="259"/>
        <end position="274"/>
    </location>
</feature>
<protein>
    <recommendedName>
        <fullName evidence="2">Metallo-beta-lactamase domain-containing protein</fullName>
    </recommendedName>
</protein>
<dbReference type="Proteomes" id="UP000077002">
    <property type="component" value="Unassembled WGS sequence"/>
</dbReference>
<name>A0A177EU09_9EURO</name>
<dbReference type="OrthoDB" id="5364946at2759"/>
<comment type="caution">
    <text evidence="3">The sequence shown here is derived from an EMBL/GenBank/DDBJ whole genome shotgun (WGS) entry which is preliminary data.</text>
</comment>
<dbReference type="CDD" id="cd07724">
    <property type="entry name" value="POD-like_MBL-fold"/>
    <property type="match status" value="1"/>
</dbReference>
<dbReference type="InterPro" id="IPR013783">
    <property type="entry name" value="Ig-like_fold"/>
</dbReference>
<dbReference type="AlphaFoldDB" id="A0A177EU09"/>
<dbReference type="RefSeq" id="XP_022507456.1">
    <property type="nucleotide sequence ID" value="XM_022660233.1"/>
</dbReference>
<gene>
    <name evidence="3" type="ORF">AYO21_10312</name>
</gene>
<dbReference type="PANTHER" id="PTHR40625:SF2">
    <property type="entry name" value="GTP-BINDING PROTEIN ESDC"/>
    <property type="match status" value="1"/>
</dbReference>
<dbReference type="PANTHER" id="PTHR40625">
    <property type="entry name" value="GTP-BINDING PROTEIN ESDC-RELATED"/>
    <property type="match status" value="1"/>
</dbReference>